<evidence type="ECO:0000256" key="3">
    <source>
        <dbReference type="ARBA" id="ARBA00022692"/>
    </source>
</evidence>
<keyword evidence="6" id="KW-1133">Transmembrane helix</keyword>
<dbReference type="PROSITE" id="PS51257">
    <property type="entry name" value="PROKAR_LIPOPROTEIN"/>
    <property type="match status" value="1"/>
</dbReference>
<dbReference type="GO" id="GO:0045047">
    <property type="term" value="P:protein targeting to ER"/>
    <property type="evidence" value="ECO:0007669"/>
    <property type="project" value="TreeGrafter"/>
</dbReference>
<reference evidence="10" key="1">
    <citation type="submission" date="2020-11" db="EMBL/GenBank/DDBJ databases">
        <authorList>
            <consortium name="DOE Joint Genome Institute"/>
            <person name="Ahrendt S."/>
            <person name="Riley R."/>
            <person name="Andreopoulos W."/>
            <person name="Labutti K."/>
            <person name="Pangilinan J."/>
            <person name="Ruiz-Duenas F.J."/>
            <person name="Barrasa J.M."/>
            <person name="Sanchez-Garcia M."/>
            <person name="Camarero S."/>
            <person name="Miyauchi S."/>
            <person name="Serrano A."/>
            <person name="Linde D."/>
            <person name="Babiker R."/>
            <person name="Drula E."/>
            <person name="Ayuso-Fernandez I."/>
            <person name="Pacheco R."/>
            <person name="Padilla G."/>
            <person name="Ferreira P."/>
            <person name="Barriuso J."/>
            <person name="Kellner H."/>
            <person name="Castanera R."/>
            <person name="Alfaro M."/>
            <person name="Ramirez L."/>
            <person name="Pisabarro A.G."/>
            <person name="Kuo A."/>
            <person name="Tritt A."/>
            <person name="Lipzen A."/>
            <person name="He G."/>
            <person name="Yan M."/>
            <person name="Ng V."/>
            <person name="Cullen D."/>
            <person name="Martin F."/>
            <person name="Rosso M.-N."/>
            <person name="Henrissat B."/>
            <person name="Hibbett D."/>
            <person name="Martinez A.T."/>
            <person name="Grigoriev I.V."/>
        </authorList>
    </citation>
    <scope>NUCLEOTIDE SEQUENCE</scope>
    <source>
        <strain evidence="10">MF-IS2</strain>
    </source>
</reference>
<protein>
    <recommendedName>
        <fullName evidence="9">Signal peptidase subunit 3</fullName>
    </recommendedName>
</protein>
<evidence type="ECO:0000256" key="2">
    <source>
        <dbReference type="ARBA" id="ARBA00009289"/>
    </source>
</evidence>
<dbReference type="GO" id="GO:0006465">
    <property type="term" value="P:signal peptide processing"/>
    <property type="evidence" value="ECO:0007669"/>
    <property type="project" value="UniProtKB-UniRule"/>
</dbReference>
<evidence type="ECO:0000313" key="10">
    <source>
        <dbReference type="EMBL" id="KAF9453421.1"/>
    </source>
</evidence>
<dbReference type="EMBL" id="MU151061">
    <property type="protein sequence ID" value="KAF9453421.1"/>
    <property type="molecule type" value="Genomic_DNA"/>
</dbReference>
<organism evidence="10 11">
    <name type="scientific">Macrolepiota fuliginosa MF-IS2</name>
    <dbReference type="NCBI Taxonomy" id="1400762"/>
    <lineage>
        <taxon>Eukaryota</taxon>
        <taxon>Fungi</taxon>
        <taxon>Dikarya</taxon>
        <taxon>Basidiomycota</taxon>
        <taxon>Agaricomycotina</taxon>
        <taxon>Agaricomycetes</taxon>
        <taxon>Agaricomycetidae</taxon>
        <taxon>Agaricales</taxon>
        <taxon>Agaricineae</taxon>
        <taxon>Agaricaceae</taxon>
        <taxon>Macrolepiota</taxon>
    </lineage>
</organism>
<keyword evidence="11" id="KW-1185">Reference proteome</keyword>
<keyword evidence="3" id="KW-0812">Transmembrane</keyword>
<dbReference type="PANTHER" id="PTHR12804:SF0">
    <property type="entry name" value="SIGNAL PEPTIDASE COMPLEX SUBUNIT 3"/>
    <property type="match status" value="1"/>
</dbReference>
<comment type="function">
    <text evidence="8">Essential component of the signal peptidase complex (SPC) which catalyzes the cleavage of N-terminal signal sequences from nascent proteins as they are translocated into the lumen of the endoplasmic reticulum. Essential for the SPC catalytic activity, possibly by stabilizing and positioning the active center of the complex close to the lumenal surface. Essential for viability.</text>
</comment>
<evidence type="ECO:0000256" key="1">
    <source>
        <dbReference type="ARBA" id="ARBA00004648"/>
    </source>
</evidence>
<sequence length="177" mass="19947">MHSIFSRINNVSALLSSCMMALFAAIALSSFVFTADPKGDLGLLSVKVYPASGAKKAHSKQELAFVNFNVTADLRPLFHWNTKQLFVWVEAEFNNTKKSENAVAIWDRIIRRKDDANLKVSGKNKYMLRELTKSFKNAEPAHYTLKYNVMPYVGVLTYGEAARTNAPVEFPLVQKRV</sequence>
<evidence type="ECO:0000256" key="7">
    <source>
        <dbReference type="ARBA" id="ARBA00023136"/>
    </source>
</evidence>
<evidence type="ECO:0000256" key="5">
    <source>
        <dbReference type="ARBA" id="ARBA00022968"/>
    </source>
</evidence>
<keyword evidence="7 9" id="KW-0472">Membrane</keyword>
<evidence type="ECO:0000256" key="6">
    <source>
        <dbReference type="ARBA" id="ARBA00022989"/>
    </source>
</evidence>
<proteinExistence type="inferred from homology"/>
<accession>A0A9P5XQG7</accession>
<dbReference type="Proteomes" id="UP000807342">
    <property type="component" value="Unassembled WGS sequence"/>
</dbReference>
<comment type="caution">
    <text evidence="10">The sequence shown here is derived from an EMBL/GenBank/DDBJ whole genome shotgun (WGS) entry which is preliminary data.</text>
</comment>
<comment type="subcellular location">
    <subcellularLocation>
        <location evidence="1">Endoplasmic reticulum membrane</location>
        <topology evidence="1">Single-pass type II membrane protein</topology>
    </subcellularLocation>
</comment>
<evidence type="ECO:0000256" key="4">
    <source>
        <dbReference type="ARBA" id="ARBA00022824"/>
    </source>
</evidence>
<dbReference type="Pfam" id="PF04573">
    <property type="entry name" value="SPC22"/>
    <property type="match status" value="1"/>
</dbReference>
<comment type="similarity">
    <text evidence="2 9">Belongs to the SPCS3 family.</text>
</comment>
<evidence type="ECO:0000256" key="9">
    <source>
        <dbReference type="PIRNR" id="PIRNR016089"/>
    </source>
</evidence>
<name>A0A9P5XQG7_9AGAR</name>
<evidence type="ECO:0000313" key="11">
    <source>
        <dbReference type="Proteomes" id="UP000807342"/>
    </source>
</evidence>
<dbReference type="OrthoDB" id="10261524at2759"/>
<keyword evidence="4 9" id="KW-0256">Endoplasmic reticulum</keyword>
<keyword evidence="5" id="KW-0735">Signal-anchor</keyword>
<gene>
    <name evidence="10" type="ORF">P691DRAFT_800686</name>
</gene>
<dbReference type="PANTHER" id="PTHR12804">
    <property type="entry name" value="MICROSOMAL SIGNAL PEPTIDASE 23 KD SUBUNIT SPC22/23"/>
    <property type="match status" value="1"/>
</dbReference>
<evidence type="ECO:0000256" key="8">
    <source>
        <dbReference type="ARBA" id="ARBA00045670"/>
    </source>
</evidence>
<dbReference type="PIRSF" id="PIRSF016089">
    <property type="entry name" value="SPC22"/>
    <property type="match status" value="1"/>
</dbReference>
<dbReference type="GO" id="GO:0005787">
    <property type="term" value="C:signal peptidase complex"/>
    <property type="evidence" value="ECO:0007669"/>
    <property type="project" value="UniProtKB-UniRule"/>
</dbReference>
<dbReference type="InterPro" id="IPR007653">
    <property type="entry name" value="SPC3"/>
</dbReference>
<dbReference type="AlphaFoldDB" id="A0A9P5XQG7"/>